<reference evidence="1 2" key="1">
    <citation type="submission" date="2017-03" db="EMBL/GenBank/DDBJ databases">
        <title>Genome Survey of Euroglyphus maynei.</title>
        <authorList>
            <person name="Arlian L.G."/>
            <person name="Morgan M.S."/>
            <person name="Rider S.D."/>
        </authorList>
    </citation>
    <scope>NUCLEOTIDE SEQUENCE [LARGE SCALE GENOMIC DNA]</scope>
    <source>
        <strain evidence="1">Arlian Lab</strain>
        <tissue evidence="1">Whole body</tissue>
    </source>
</reference>
<organism evidence="1 2">
    <name type="scientific">Euroglyphus maynei</name>
    <name type="common">Mayne's house dust mite</name>
    <dbReference type="NCBI Taxonomy" id="6958"/>
    <lineage>
        <taxon>Eukaryota</taxon>
        <taxon>Metazoa</taxon>
        <taxon>Ecdysozoa</taxon>
        <taxon>Arthropoda</taxon>
        <taxon>Chelicerata</taxon>
        <taxon>Arachnida</taxon>
        <taxon>Acari</taxon>
        <taxon>Acariformes</taxon>
        <taxon>Sarcoptiformes</taxon>
        <taxon>Astigmata</taxon>
        <taxon>Psoroptidia</taxon>
        <taxon>Analgoidea</taxon>
        <taxon>Pyroglyphidae</taxon>
        <taxon>Pyroglyphinae</taxon>
        <taxon>Euroglyphus</taxon>
    </lineage>
</organism>
<proteinExistence type="predicted"/>
<gene>
    <name evidence="1" type="ORF">BLA29_015498</name>
</gene>
<dbReference type="Proteomes" id="UP000194236">
    <property type="component" value="Unassembled WGS sequence"/>
</dbReference>
<dbReference type="AlphaFoldDB" id="A0A1Y3AR61"/>
<dbReference type="OrthoDB" id="8193498at2759"/>
<comment type="caution">
    <text evidence="1">The sequence shown here is derived from an EMBL/GenBank/DDBJ whole genome shotgun (WGS) entry which is preliminary data.</text>
</comment>
<sequence>MILSGIGMFSNAMIGKYQAKQGHSIEKAAMEYQLEYNKRKEQELMMNQNNQNDNK</sequence>
<evidence type="ECO:0000313" key="1">
    <source>
        <dbReference type="EMBL" id="OTF70971.1"/>
    </source>
</evidence>
<keyword evidence="2" id="KW-1185">Reference proteome</keyword>
<dbReference type="EMBL" id="MUJZ01063187">
    <property type="protein sequence ID" value="OTF70971.1"/>
    <property type="molecule type" value="Genomic_DNA"/>
</dbReference>
<name>A0A1Y3AR61_EURMA</name>
<protein>
    <submittedName>
        <fullName evidence="1">DUF1075 domain containing protein</fullName>
    </submittedName>
</protein>
<evidence type="ECO:0000313" key="2">
    <source>
        <dbReference type="Proteomes" id="UP000194236"/>
    </source>
</evidence>
<accession>A0A1Y3AR61</accession>